<dbReference type="KEGG" id="cchv:BTM20_09170"/>
<accession>A0ABD4RHN4</accession>
<proteinExistence type="predicted"/>
<reference evidence="2 3" key="1">
    <citation type="submission" date="2021-08" db="EMBL/GenBank/DDBJ databases">
        <title>Genome sequence analysis of Clostridium chauvoei strains of European origin and evaluation of typing options for outbreak investigations.</title>
        <authorList>
            <person name="Abdel-Glil M."/>
            <person name="Thomas P."/>
            <person name="Seyboldt C."/>
        </authorList>
    </citation>
    <scope>NUCLEOTIDE SEQUENCE [LARGE SCALE GENOMIC DNA]</scope>
    <source>
        <strain evidence="2 3">S0260-09</strain>
    </source>
</reference>
<comment type="caution">
    <text evidence="2">The sequence shown here is derived from an EMBL/GenBank/DDBJ whole genome shotgun (WGS) entry which is preliminary data.</text>
</comment>
<evidence type="ECO:0000313" key="3">
    <source>
        <dbReference type="Proteomes" id="UP000775179"/>
    </source>
</evidence>
<feature type="transmembrane region" description="Helical" evidence="1">
    <location>
        <begin position="12"/>
        <end position="40"/>
    </location>
</feature>
<name>A0ABD4RHN4_9CLOT</name>
<evidence type="ECO:0000313" key="2">
    <source>
        <dbReference type="EMBL" id="MBX7290856.1"/>
    </source>
</evidence>
<keyword evidence="1" id="KW-0812">Transmembrane</keyword>
<keyword evidence="1" id="KW-0472">Membrane</keyword>
<dbReference type="GeneID" id="66302043"/>
<evidence type="ECO:0000256" key="1">
    <source>
        <dbReference type="SAM" id="Phobius"/>
    </source>
</evidence>
<keyword evidence="1" id="KW-1133">Transmembrane helix</keyword>
<dbReference type="AlphaFoldDB" id="A0ABD4RHN4"/>
<gene>
    <name evidence="2" type="ORF">K4H94_07345</name>
</gene>
<dbReference type="RefSeq" id="WP_021876034.1">
    <property type="nucleotide sequence ID" value="NZ_CP018624.1"/>
</dbReference>
<organism evidence="2 3">
    <name type="scientific">Clostridium chauvoei</name>
    <dbReference type="NCBI Taxonomy" id="46867"/>
    <lineage>
        <taxon>Bacteria</taxon>
        <taxon>Bacillati</taxon>
        <taxon>Bacillota</taxon>
        <taxon>Clostridia</taxon>
        <taxon>Eubacteriales</taxon>
        <taxon>Clostridiaceae</taxon>
        <taxon>Clostridium</taxon>
    </lineage>
</organism>
<sequence>MKEILINQILPPVLSALAIGVTGIFVAVIKTVGDAAILYIDKQKELAEKNLKLSKYKEELIMAKQVWNIVEEKYRINDTLKETLTSKANEFDKILLEKIPYLTKDQVEELRQAIAGEVNKGKEVLLKKDFKININ</sequence>
<dbReference type="EMBL" id="JAIFTX010000013">
    <property type="protein sequence ID" value="MBX7290856.1"/>
    <property type="molecule type" value="Genomic_DNA"/>
</dbReference>
<dbReference type="Proteomes" id="UP000775179">
    <property type="component" value="Unassembled WGS sequence"/>
</dbReference>
<protein>
    <submittedName>
        <fullName evidence="2">Cobalt ABC transporter permease</fullName>
    </submittedName>
</protein>